<organism evidence="7 8">
    <name type="scientific">Paracoccus onchidii</name>
    <dbReference type="NCBI Taxonomy" id="3017813"/>
    <lineage>
        <taxon>Bacteria</taxon>
        <taxon>Pseudomonadati</taxon>
        <taxon>Pseudomonadota</taxon>
        <taxon>Alphaproteobacteria</taxon>
        <taxon>Rhodobacterales</taxon>
        <taxon>Paracoccaceae</taxon>
        <taxon>Paracoccus</taxon>
    </lineage>
</organism>
<evidence type="ECO:0000313" key="7">
    <source>
        <dbReference type="EMBL" id="MDB6178668.1"/>
    </source>
</evidence>
<keyword evidence="3 4" id="KW-0418">Kinase</keyword>
<dbReference type="InterPro" id="IPR018484">
    <property type="entry name" value="FGGY_N"/>
</dbReference>
<accession>A0ABT4ZH68</accession>
<gene>
    <name evidence="7" type="ORF">PAF17_14305</name>
</gene>
<evidence type="ECO:0000256" key="2">
    <source>
        <dbReference type="ARBA" id="ARBA00022679"/>
    </source>
</evidence>
<comment type="similarity">
    <text evidence="1 4">Belongs to the FGGY kinase family.</text>
</comment>
<feature type="domain" description="Carbohydrate kinase FGGY N-terminal" evidence="5">
    <location>
        <begin position="5"/>
        <end position="249"/>
    </location>
</feature>
<dbReference type="Pfam" id="PF00370">
    <property type="entry name" value="FGGY_N"/>
    <property type="match status" value="1"/>
</dbReference>
<dbReference type="InterPro" id="IPR043129">
    <property type="entry name" value="ATPase_NBD"/>
</dbReference>
<evidence type="ECO:0000256" key="1">
    <source>
        <dbReference type="ARBA" id="ARBA00009156"/>
    </source>
</evidence>
<keyword evidence="8" id="KW-1185">Reference proteome</keyword>
<sequence length="519" mass="54830">MNSPIIIGLDAGTSVIKAVAFDQKGRQVAVCSRKNSYCSLPSGAATQDMARTWGDAAAVLKGLSEQLPDIAQRAVAIGVTGQGDGTWLIDADGRPVQDAMLWVDARASEQALAITADRNYPLIYDSTGTGVNPCQMRSQLLWMQKDAPRQLDRAAAALHCKDWLYYCLTGAVATDPSEAVLNFGDMASRTYSEAVIDACGLAGLRHLMPPIVDGAISDHGLSPEAATLTGLPRGLPVCLGAIDIMCSAMAAGLYDAELQPGLTIMGSTGVHMRFVENAENVVLNKARTGYTIGFPGTAFAQFQTNMGATVNIDWMIGIACEILAAEGVARDPAQILAGLDDKVISASPGRAMYHPYILPGGERGPFLDPAARASFGGLDSSTGWFDMMRAVYDGLALSARDCYDAMGGTPAEIRITGGGARSSAMKTILASALNRPVRNVAQDEAGAAGAAMIAAVRVGIFDDIGAAADAWVTPLLRDAVMPDQQLARTYDGLFQVFRETRLAMQPVWQAQANMREGMK</sequence>
<name>A0ABT4ZH68_9RHOB</name>
<dbReference type="SUPFAM" id="SSF53067">
    <property type="entry name" value="Actin-like ATPase domain"/>
    <property type="match status" value="2"/>
</dbReference>
<dbReference type="PROSITE" id="PS00445">
    <property type="entry name" value="FGGY_KINASES_2"/>
    <property type="match status" value="1"/>
</dbReference>
<comment type="caution">
    <text evidence="7">The sequence shown here is derived from an EMBL/GenBank/DDBJ whole genome shotgun (WGS) entry which is preliminary data.</text>
</comment>
<dbReference type="InterPro" id="IPR000577">
    <property type="entry name" value="Carb_kinase_FGGY"/>
</dbReference>
<evidence type="ECO:0000259" key="6">
    <source>
        <dbReference type="Pfam" id="PF02782"/>
    </source>
</evidence>
<dbReference type="PANTHER" id="PTHR43095">
    <property type="entry name" value="SUGAR KINASE"/>
    <property type="match status" value="1"/>
</dbReference>
<evidence type="ECO:0000256" key="3">
    <source>
        <dbReference type="ARBA" id="ARBA00022777"/>
    </source>
</evidence>
<dbReference type="Gene3D" id="3.30.420.40">
    <property type="match status" value="2"/>
</dbReference>
<dbReference type="EMBL" id="JAQBIE010000019">
    <property type="protein sequence ID" value="MDB6178668.1"/>
    <property type="molecule type" value="Genomic_DNA"/>
</dbReference>
<dbReference type="Pfam" id="PF02782">
    <property type="entry name" value="FGGY_C"/>
    <property type="match status" value="1"/>
</dbReference>
<dbReference type="InterPro" id="IPR050406">
    <property type="entry name" value="FGGY_Carb_Kinase"/>
</dbReference>
<proteinExistence type="inferred from homology"/>
<reference evidence="7" key="1">
    <citation type="submission" date="2022-12" db="EMBL/GenBank/DDBJ databases">
        <title>Paracoccus onchidii sp. nov., isolated from a marine invertebrate from the South China Sea.</title>
        <authorList>
            <person name="Xu S."/>
            <person name="Liu Z."/>
            <person name="Xu Y."/>
        </authorList>
    </citation>
    <scope>NUCLEOTIDE SEQUENCE</scope>
    <source>
        <strain evidence="7">Z330</strain>
    </source>
</reference>
<dbReference type="InterPro" id="IPR018483">
    <property type="entry name" value="Carb_kinase_FGGY_CS"/>
</dbReference>
<feature type="domain" description="Carbohydrate kinase FGGY C-terminal" evidence="6">
    <location>
        <begin position="264"/>
        <end position="456"/>
    </location>
</feature>
<evidence type="ECO:0000256" key="4">
    <source>
        <dbReference type="RuleBase" id="RU003733"/>
    </source>
</evidence>
<dbReference type="RefSeq" id="WP_271889784.1">
    <property type="nucleotide sequence ID" value="NZ_JAQBIE010000019.1"/>
</dbReference>
<dbReference type="GO" id="GO:0016301">
    <property type="term" value="F:kinase activity"/>
    <property type="evidence" value="ECO:0007669"/>
    <property type="project" value="UniProtKB-KW"/>
</dbReference>
<dbReference type="PANTHER" id="PTHR43095:SF5">
    <property type="entry name" value="XYLULOSE KINASE"/>
    <property type="match status" value="1"/>
</dbReference>
<evidence type="ECO:0000313" key="8">
    <source>
        <dbReference type="Proteomes" id="UP001165641"/>
    </source>
</evidence>
<keyword evidence="2 4" id="KW-0808">Transferase</keyword>
<dbReference type="InterPro" id="IPR018485">
    <property type="entry name" value="FGGY_C"/>
</dbReference>
<dbReference type="Proteomes" id="UP001165641">
    <property type="component" value="Unassembled WGS sequence"/>
</dbReference>
<dbReference type="PIRSF" id="PIRSF000538">
    <property type="entry name" value="GlpK"/>
    <property type="match status" value="1"/>
</dbReference>
<protein>
    <submittedName>
        <fullName evidence="7">Carbohydrate kinase</fullName>
    </submittedName>
</protein>
<evidence type="ECO:0000259" key="5">
    <source>
        <dbReference type="Pfam" id="PF00370"/>
    </source>
</evidence>